<dbReference type="PANTHER" id="PTHR46862">
    <property type="entry name" value="OS07G0661900 PROTEIN"/>
    <property type="match status" value="1"/>
</dbReference>
<keyword evidence="1" id="KW-0677">Repeat</keyword>
<evidence type="ECO:0000256" key="2">
    <source>
        <dbReference type="PROSITE-ProRule" id="PRU00708"/>
    </source>
</evidence>
<dbReference type="Pfam" id="PF13041">
    <property type="entry name" value="PPR_2"/>
    <property type="match status" value="3"/>
</dbReference>
<feature type="repeat" description="PPR" evidence="2">
    <location>
        <begin position="295"/>
        <end position="329"/>
    </location>
</feature>
<keyword evidence="5" id="KW-1185">Reference proteome</keyword>
<feature type="repeat" description="PPR" evidence="2">
    <location>
        <begin position="647"/>
        <end position="681"/>
    </location>
</feature>
<evidence type="ECO:0000256" key="3">
    <source>
        <dbReference type="SAM" id="MobiDB-lite"/>
    </source>
</evidence>
<dbReference type="OrthoDB" id="185373at2759"/>
<evidence type="ECO:0000313" key="4">
    <source>
        <dbReference type="EMBL" id="OVA06105.1"/>
    </source>
</evidence>
<dbReference type="EMBL" id="MVGT01002956">
    <property type="protein sequence ID" value="OVA06105.1"/>
    <property type="molecule type" value="Genomic_DNA"/>
</dbReference>
<organism evidence="4 5">
    <name type="scientific">Macleaya cordata</name>
    <name type="common">Five-seeded plume-poppy</name>
    <name type="synonym">Bocconia cordata</name>
    <dbReference type="NCBI Taxonomy" id="56857"/>
    <lineage>
        <taxon>Eukaryota</taxon>
        <taxon>Viridiplantae</taxon>
        <taxon>Streptophyta</taxon>
        <taxon>Embryophyta</taxon>
        <taxon>Tracheophyta</taxon>
        <taxon>Spermatophyta</taxon>
        <taxon>Magnoliopsida</taxon>
        <taxon>Ranunculales</taxon>
        <taxon>Papaveraceae</taxon>
        <taxon>Papaveroideae</taxon>
        <taxon>Macleaya</taxon>
    </lineage>
</organism>
<feature type="repeat" description="PPR" evidence="2">
    <location>
        <begin position="330"/>
        <end position="364"/>
    </location>
</feature>
<dbReference type="STRING" id="56857.A0A200Q6K3"/>
<feature type="repeat" description="PPR" evidence="2">
    <location>
        <begin position="260"/>
        <end position="294"/>
    </location>
</feature>
<dbReference type="Gene3D" id="1.25.40.10">
    <property type="entry name" value="Tetratricopeptide repeat domain"/>
    <property type="match status" value="5"/>
</dbReference>
<dbReference type="NCBIfam" id="TIGR00756">
    <property type="entry name" value="PPR"/>
    <property type="match status" value="9"/>
</dbReference>
<dbReference type="Proteomes" id="UP000195402">
    <property type="component" value="Unassembled WGS sequence"/>
</dbReference>
<feature type="compositionally biased region" description="Polar residues" evidence="3">
    <location>
        <begin position="40"/>
        <end position="70"/>
    </location>
</feature>
<name>A0A200Q6K3_MACCD</name>
<feature type="repeat" description="PPR" evidence="2">
    <location>
        <begin position="365"/>
        <end position="399"/>
    </location>
</feature>
<dbReference type="SUPFAM" id="SSF48452">
    <property type="entry name" value="TPR-like"/>
    <property type="match status" value="1"/>
</dbReference>
<dbReference type="OMA" id="EVHACNR"/>
<dbReference type="Pfam" id="PF12854">
    <property type="entry name" value="PPR_1"/>
    <property type="match status" value="1"/>
</dbReference>
<comment type="caution">
    <text evidence="4">The sequence shown here is derived from an EMBL/GenBank/DDBJ whole genome shotgun (WGS) entry which is preliminary data.</text>
</comment>
<gene>
    <name evidence="4" type="ORF">BVC80_93g7</name>
</gene>
<evidence type="ECO:0000313" key="5">
    <source>
        <dbReference type="Proteomes" id="UP000195402"/>
    </source>
</evidence>
<dbReference type="InterPro" id="IPR011990">
    <property type="entry name" value="TPR-like_helical_dom_sf"/>
</dbReference>
<feature type="repeat" description="PPR" evidence="2">
    <location>
        <begin position="225"/>
        <end position="259"/>
    </location>
</feature>
<protein>
    <submittedName>
        <fullName evidence="4">Pentatricopeptide repeat</fullName>
    </submittedName>
</protein>
<dbReference type="Pfam" id="PF01535">
    <property type="entry name" value="PPR"/>
    <property type="match status" value="1"/>
</dbReference>
<dbReference type="PROSITE" id="PS51375">
    <property type="entry name" value="PPR"/>
    <property type="match status" value="9"/>
</dbReference>
<reference evidence="4 5" key="1">
    <citation type="journal article" date="2017" name="Mol. Plant">
        <title>The Genome of Medicinal Plant Macleaya cordata Provides New Insights into Benzylisoquinoline Alkaloids Metabolism.</title>
        <authorList>
            <person name="Liu X."/>
            <person name="Liu Y."/>
            <person name="Huang P."/>
            <person name="Ma Y."/>
            <person name="Qing Z."/>
            <person name="Tang Q."/>
            <person name="Cao H."/>
            <person name="Cheng P."/>
            <person name="Zheng Y."/>
            <person name="Yuan Z."/>
            <person name="Zhou Y."/>
            <person name="Liu J."/>
            <person name="Tang Z."/>
            <person name="Zhuo Y."/>
            <person name="Zhang Y."/>
            <person name="Yu L."/>
            <person name="Huang J."/>
            <person name="Yang P."/>
            <person name="Peng Q."/>
            <person name="Zhang J."/>
            <person name="Jiang W."/>
            <person name="Zhang Z."/>
            <person name="Lin K."/>
            <person name="Ro D.K."/>
            <person name="Chen X."/>
            <person name="Xiong X."/>
            <person name="Shang Y."/>
            <person name="Huang S."/>
            <person name="Zeng J."/>
        </authorList>
    </citation>
    <scope>NUCLEOTIDE SEQUENCE [LARGE SCALE GENOMIC DNA]</scope>
    <source>
        <strain evidence="5">cv. BLH2017</strain>
        <tissue evidence="4">Root</tissue>
    </source>
</reference>
<sequence>MPNQSQSISNKLYFYYGHRKPSQNRPAVQGGLFSNRKTIKNPNPNNRSSKTLNPKQSPFNLQQWDPDSNQKTTSPTKTPSEKFFSIAQNLSPIARYICDSFRKHNHWGPPIIADLNKLRRVTPNLVAEVLKIQTDPRISSKFFHWAGKQKGYRHNFASYNAFAYCLNRNNQFRAADQVPELMNMQGKPPTEKQFEILIRMHSDAGRGLRVYFVYEKMKKFGIKPRVFLYNRIMDALVKTGHLDLAISVYEDFKEEGLVEESVTFMILIKGFCKVGRIDEVFELLNRMRENLFKPDVFAYTAMIRLLVSEGNFDGCLRIWDEMKKDGVDPDVMAYTTLVTGLCKGNRVEKGYELFKEMREKGHLIDRAMYGSLIEAFVADGKIGSACELLKDLLASGYRADLSIYNSLIEGLCNANWVDKAYKLFKITVQESLSPNFVTVNPILVSYAEDNRMDDFHRLLVQMQKLGLPVNDDLRKFFSLFIEKGRREKKALEVFEYLKVKGYCSVSIYNILIGALEKIGEVKRALSLYDEMKAADSNFKPDSSTYSNIIPCFVDVGDIKEACSCYNKIKEMSSVPTVFAYCSLVRGLCKIAEFEAALTLVRDCLGNVTSGPMEFKYCFTILHACKSGVAEKVIEVLNEMMQQGFPPDDVIYSAIISGMSDYGTIEEARKVFSSMRDRKLLTEANLIVYDELLIDHMKKKTAGLNPICKMLVGGMSSTAFRNSVETSHDLNKIGMDFHFNSISLLFIIMVAHHATDGNNKLGLYNLGAWYWCARWLCSTDHGVRAPYSGGHDWRLSVVEGIDWQRKMALGFGTTAHNSVRSTASSCTFAL</sequence>
<accession>A0A200Q6K3</accession>
<dbReference type="FunCoup" id="A0A200Q6K3">
    <property type="interactions" value="1402"/>
</dbReference>
<proteinExistence type="predicted"/>
<dbReference type="InterPro" id="IPR002885">
    <property type="entry name" value="PPR_rpt"/>
</dbReference>
<feature type="repeat" description="PPR" evidence="2">
    <location>
        <begin position="400"/>
        <end position="434"/>
    </location>
</feature>
<dbReference type="AlphaFoldDB" id="A0A200Q6K3"/>
<feature type="repeat" description="PPR" evidence="2">
    <location>
        <begin position="504"/>
        <end position="538"/>
    </location>
</feature>
<feature type="repeat" description="PPR" evidence="2">
    <location>
        <begin position="541"/>
        <end position="575"/>
    </location>
</feature>
<feature type="region of interest" description="Disordered" evidence="3">
    <location>
        <begin position="19"/>
        <end position="79"/>
    </location>
</feature>
<evidence type="ECO:0000256" key="1">
    <source>
        <dbReference type="ARBA" id="ARBA00022737"/>
    </source>
</evidence>
<dbReference type="PANTHER" id="PTHR46862:SF5">
    <property type="entry name" value="OS02G0170000 PROTEIN"/>
    <property type="match status" value="1"/>
</dbReference>
<dbReference type="InParanoid" id="A0A200Q6K3"/>